<dbReference type="Gene3D" id="1.10.10.10">
    <property type="entry name" value="Winged helix-like DNA-binding domain superfamily/Winged helix DNA-binding domain"/>
    <property type="match status" value="2"/>
</dbReference>
<protein>
    <submittedName>
        <fullName evidence="5">Z-DNA-binding protein 1</fullName>
    </submittedName>
</protein>
<feature type="region of interest" description="Disordered" evidence="2">
    <location>
        <begin position="340"/>
        <end position="417"/>
    </location>
</feature>
<gene>
    <name evidence="5" type="primary">ZBP1</name>
</gene>
<dbReference type="Proteomes" id="UP000515202">
    <property type="component" value="Unplaced"/>
</dbReference>
<dbReference type="InterPro" id="IPR042361">
    <property type="entry name" value="ZBP1"/>
</dbReference>
<dbReference type="PROSITE" id="PS50139">
    <property type="entry name" value="Z_BINDING"/>
    <property type="match status" value="2"/>
</dbReference>
<dbReference type="GO" id="GO:0003677">
    <property type="term" value="F:DNA binding"/>
    <property type="evidence" value="ECO:0007669"/>
    <property type="project" value="InterPro"/>
</dbReference>
<keyword evidence="4" id="KW-1185">Reference proteome</keyword>
<feature type="domain" description="Z-binding" evidence="3">
    <location>
        <begin position="101"/>
        <end position="164"/>
    </location>
</feature>
<evidence type="ECO:0000313" key="4">
    <source>
        <dbReference type="Proteomes" id="UP000515202"/>
    </source>
</evidence>
<dbReference type="GO" id="GO:0005634">
    <property type="term" value="C:nucleus"/>
    <property type="evidence" value="ECO:0007669"/>
    <property type="project" value="TreeGrafter"/>
</dbReference>
<accession>A0A6P3QR05</accession>
<proteinExistence type="predicted"/>
<dbReference type="PANTHER" id="PTHR14966">
    <property type="entry name" value="Z-DNA-BINDING PROTEIN 1"/>
    <property type="match status" value="1"/>
</dbReference>
<evidence type="ECO:0000256" key="1">
    <source>
        <dbReference type="ARBA" id="ARBA00022884"/>
    </source>
</evidence>
<dbReference type="GO" id="GO:0003726">
    <property type="term" value="F:double-stranded RNA adenosine deaminase activity"/>
    <property type="evidence" value="ECO:0007669"/>
    <property type="project" value="InterPro"/>
</dbReference>
<dbReference type="OrthoDB" id="9837317at2759"/>
<feature type="domain" description="Z-binding" evidence="3">
    <location>
        <begin position="7"/>
        <end position="69"/>
    </location>
</feature>
<keyword evidence="1" id="KW-0694">RNA-binding</keyword>
<evidence type="ECO:0000256" key="2">
    <source>
        <dbReference type="SAM" id="MobiDB-lite"/>
    </source>
</evidence>
<dbReference type="InterPro" id="IPR025735">
    <property type="entry name" value="RHIM"/>
</dbReference>
<dbReference type="CTD" id="81030"/>
<dbReference type="PANTHER" id="PTHR14966:SF0">
    <property type="entry name" value="Z-DNA-BINDING PROTEIN 1"/>
    <property type="match status" value="1"/>
</dbReference>
<dbReference type="GO" id="GO:0003723">
    <property type="term" value="F:RNA binding"/>
    <property type="evidence" value="ECO:0007669"/>
    <property type="project" value="UniProtKB-KW"/>
</dbReference>
<dbReference type="GO" id="GO:0060340">
    <property type="term" value="P:positive regulation of type I interferon-mediated signaling pathway"/>
    <property type="evidence" value="ECO:0007669"/>
    <property type="project" value="InterPro"/>
</dbReference>
<feature type="region of interest" description="Disordered" evidence="2">
    <location>
        <begin position="267"/>
        <end position="316"/>
    </location>
</feature>
<dbReference type="InterPro" id="IPR042371">
    <property type="entry name" value="Z_dom"/>
</dbReference>
<dbReference type="Pfam" id="PF02295">
    <property type="entry name" value="z-alpha"/>
    <property type="match status" value="1"/>
</dbReference>
<dbReference type="InterPro" id="IPR036388">
    <property type="entry name" value="WH-like_DNA-bd_sf"/>
</dbReference>
<reference evidence="5" key="1">
    <citation type="submission" date="2025-08" db="UniProtKB">
        <authorList>
            <consortium name="RefSeq"/>
        </authorList>
    </citation>
    <scope>IDENTIFICATION</scope>
    <source>
        <tissue evidence="5">Kidney</tissue>
    </source>
</reference>
<feature type="compositionally biased region" description="Low complexity" evidence="2">
    <location>
        <begin position="276"/>
        <end position="293"/>
    </location>
</feature>
<organism evidence="4 5">
    <name type="scientific">Pteropus vampyrus</name>
    <name type="common">Large flying fox</name>
    <dbReference type="NCBI Taxonomy" id="132908"/>
    <lineage>
        <taxon>Eukaryota</taxon>
        <taxon>Metazoa</taxon>
        <taxon>Chordata</taxon>
        <taxon>Craniata</taxon>
        <taxon>Vertebrata</taxon>
        <taxon>Euteleostomi</taxon>
        <taxon>Mammalia</taxon>
        <taxon>Eutheria</taxon>
        <taxon>Laurasiatheria</taxon>
        <taxon>Chiroptera</taxon>
        <taxon>Yinpterochiroptera</taxon>
        <taxon>Pteropodoidea</taxon>
        <taxon>Pteropodidae</taxon>
        <taxon>Pteropodinae</taxon>
        <taxon>Pteropus</taxon>
    </lineage>
</organism>
<dbReference type="SMART" id="SM00550">
    <property type="entry name" value="Zalpha"/>
    <property type="match status" value="2"/>
</dbReference>
<dbReference type="GeneID" id="105298764"/>
<name>A0A6P3QR05_PTEVA</name>
<dbReference type="AlphaFoldDB" id="A0A6P3QR05"/>
<evidence type="ECO:0000313" key="5">
    <source>
        <dbReference type="RefSeq" id="XP_011368464.1"/>
    </source>
</evidence>
<dbReference type="InterPro" id="IPR036390">
    <property type="entry name" value="WH_DNA-bd_sf"/>
</dbReference>
<dbReference type="KEGG" id="pvp:105298764"/>
<dbReference type="Pfam" id="PF12721">
    <property type="entry name" value="RHIM"/>
    <property type="match status" value="2"/>
</dbReference>
<sequence>MAEGPADLSNTDLRQRILQVLRDTGSPMKASQLQKKCDVPKKRLNQVLYQMKTEQLVVLLDLATWGLSGGTTGELVPTEPARSSQVEKPRQVAAAISERPGSQLSEQQEKIYRLLEDGRPQKALNIAKALGKKTTKEVNPDLHAMKNKHLLDYDSDSNAWTVYRPEGSGGRNQSAAIIYQQNAINMICQNGPNSHIAIGNAKAIQIGHGNVMARQSDHGPSAPLNLPLPEPADLSAQDLRAESWGSQEICMEKSVLRRVQLGHGNKMSLQAAPDTGPSCSSSGSPSGSPPVSGTAAGPETSFKIQMSAPGPHPAGDVAQRVHIRSCFLEDATIGNSNIMSVDLGEASPGEGAGPGDGSRDSEEPAEDTAPRQEATQPDEFPHGDDVSQADPDIAILSSHLEAVTLESRDPEGADEDP</sequence>
<evidence type="ECO:0000259" key="3">
    <source>
        <dbReference type="PROSITE" id="PS50139"/>
    </source>
</evidence>
<dbReference type="SUPFAM" id="SSF46785">
    <property type="entry name" value="Winged helix' DNA-binding domain"/>
    <property type="match status" value="2"/>
</dbReference>
<dbReference type="RefSeq" id="XP_011368464.1">
    <property type="nucleotide sequence ID" value="XM_011370162.2"/>
</dbReference>